<gene>
    <name evidence="2" type="ORF">C1702_05220</name>
</gene>
<sequence length="162" mass="17293">MADNDRDNAGRFKQGHSIKSPGRPVGPSRAERLAEAIEPHIPEIVAKAIELAKLGDPASMKLVLERYAPIAKQDGERVIVEGFASAPTLELKAQAVMVAVATGQVTAEAGERLLRTLDAYARVVVADDHEKRLQALEAMRGAPKPITLDAGTGQPIDLEDLA</sequence>
<name>A0A2S5T7E9_9BURK</name>
<proteinExistence type="predicted"/>
<comment type="caution">
    <text evidence="2">The sequence shown here is derived from an EMBL/GenBank/DDBJ whole genome shotgun (WGS) entry which is preliminary data.</text>
</comment>
<feature type="compositionally biased region" description="Basic and acidic residues" evidence="1">
    <location>
        <begin position="1"/>
        <end position="10"/>
    </location>
</feature>
<organism evidence="2 3">
    <name type="scientific">Caldimonas thermodepolymerans</name>
    <dbReference type="NCBI Taxonomy" id="215580"/>
    <lineage>
        <taxon>Bacteria</taxon>
        <taxon>Pseudomonadati</taxon>
        <taxon>Pseudomonadota</taxon>
        <taxon>Betaproteobacteria</taxon>
        <taxon>Burkholderiales</taxon>
        <taxon>Sphaerotilaceae</taxon>
        <taxon>Caldimonas</taxon>
    </lineage>
</organism>
<dbReference type="AlphaFoldDB" id="A0A2S5T7E9"/>
<protein>
    <submittedName>
        <fullName evidence="2">Uncharacterized protein</fullName>
    </submittedName>
</protein>
<evidence type="ECO:0000256" key="1">
    <source>
        <dbReference type="SAM" id="MobiDB-lite"/>
    </source>
</evidence>
<dbReference type="RefSeq" id="WP_104356625.1">
    <property type="nucleotide sequence ID" value="NZ_CP064338.1"/>
</dbReference>
<evidence type="ECO:0000313" key="2">
    <source>
        <dbReference type="EMBL" id="PPE70933.1"/>
    </source>
</evidence>
<dbReference type="Proteomes" id="UP000239406">
    <property type="component" value="Unassembled WGS sequence"/>
</dbReference>
<evidence type="ECO:0000313" key="3">
    <source>
        <dbReference type="Proteomes" id="UP000239406"/>
    </source>
</evidence>
<dbReference type="EMBL" id="PSNY01000004">
    <property type="protein sequence ID" value="PPE70933.1"/>
    <property type="molecule type" value="Genomic_DNA"/>
</dbReference>
<accession>A0A2S5T7E9</accession>
<reference evidence="2 3" key="1">
    <citation type="submission" date="2018-02" db="EMBL/GenBank/DDBJ databases">
        <title>Reclassifiation of [Polyangium] brachysporum DSM 7029 as Guopingzhaonella breviflexa gen. nov., sp. nov., a member of the family Comamonadaceae.</title>
        <authorList>
            <person name="Tang B."/>
        </authorList>
    </citation>
    <scope>NUCLEOTIDE SEQUENCE [LARGE SCALE GENOMIC DNA]</scope>
    <source>
        <strain evidence="2 3">DSM 15344</strain>
    </source>
</reference>
<keyword evidence="3" id="KW-1185">Reference proteome</keyword>
<feature type="region of interest" description="Disordered" evidence="1">
    <location>
        <begin position="1"/>
        <end position="33"/>
    </location>
</feature>